<name>A0A0S2LIR3_CRYD1</name>
<gene>
    <name evidence="1" type="ordered locus">CNB05675</name>
</gene>
<dbReference type="InterPro" id="IPR038586">
    <property type="entry name" value="Tctex-1-like_sf"/>
</dbReference>
<dbReference type="GeneID" id="36392762"/>
<dbReference type="AlphaFoldDB" id="A0A0S2LIR3"/>
<dbReference type="GO" id="GO:0045505">
    <property type="term" value="F:dynein intermediate chain binding"/>
    <property type="evidence" value="ECO:0000318"/>
    <property type="project" value="GO_Central"/>
</dbReference>
<evidence type="ECO:0000313" key="1">
    <source>
        <dbReference type="EMBL" id="ALO60430.1"/>
    </source>
</evidence>
<dbReference type="InParanoid" id="A0A0S2LIR3"/>
<dbReference type="STRING" id="214684.A0A0S2LIR3"/>
<dbReference type="GO" id="GO:0007018">
    <property type="term" value="P:microtubule-based movement"/>
    <property type="evidence" value="ECO:0000318"/>
    <property type="project" value="GO_Central"/>
</dbReference>
<accession>A0A0S2LIR3</accession>
<dbReference type="KEGG" id="cne:CNB05675"/>
<dbReference type="PaxDb" id="214684-A0A0S2LIR3"/>
<dbReference type="RefSeq" id="XP_024514250.1">
    <property type="nucleotide sequence ID" value="XM_024658909.1"/>
</dbReference>
<dbReference type="VEuPathDB" id="FungiDB:CNB05675"/>
<protein>
    <submittedName>
        <fullName evidence="1">Uncharacterized protein</fullName>
    </submittedName>
</protein>
<dbReference type="Gene3D" id="3.30.1140.40">
    <property type="entry name" value="Tctex-1"/>
    <property type="match status" value="1"/>
</dbReference>
<reference evidence="1 2" key="1">
    <citation type="journal article" date="2005" name="Science">
        <title>The genome of the basidiomycetous yeast and human pathogen Cryptococcus neoformans.</title>
        <authorList>
            <person name="Loftus B.J."/>
            <person name="Fung E."/>
            <person name="Roncaglia P."/>
            <person name="Rowley D."/>
            <person name="Amedeo P."/>
            <person name="Bruno D."/>
            <person name="Vamathevan J."/>
            <person name="Miranda M."/>
            <person name="Anderson I.J."/>
            <person name="Fraser J.A."/>
            <person name="Allen J.E."/>
            <person name="Bosdet I.E."/>
            <person name="Brent M.R."/>
            <person name="Chiu R."/>
            <person name="Doering T.L."/>
            <person name="Donlin M.J."/>
            <person name="D'Souza C.A."/>
            <person name="Fox D.S."/>
            <person name="Grinberg V."/>
            <person name="Fu J."/>
            <person name="Fukushima M."/>
            <person name="Haas B.J."/>
            <person name="Huang J.C."/>
            <person name="Janbon G."/>
            <person name="Jones S.J."/>
            <person name="Koo H.L."/>
            <person name="Krzywinski M.I."/>
            <person name="Kwon-Chung J.K."/>
            <person name="Lengeler K.B."/>
            <person name="Maiti R."/>
            <person name="Marra M.A."/>
            <person name="Marra R.E."/>
            <person name="Mathewson C.A."/>
            <person name="Mitchell T.G."/>
            <person name="Pertea M."/>
            <person name="Riggs F.R."/>
            <person name="Salzberg S.L."/>
            <person name="Schein J.E."/>
            <person name="Shvartsbeyn A."/>
            <person name="Shin H."/>
            <person name="Shumway M."/>
            <person name="Specht C.A."/>
            <person name="Suh B.B."/>
            <person name="Tenney A."/>
            <person name="Utterback T.R."/>
            <person name="Wickes B.L."/>
            <person name="Wortman J.R."/>
            <person name="Wye N.H."/>
            <person name="Kronstad J.W."/>
            <person name="Lodge J.K."/>
            <person name="Heitman J."/>
            <person name="Davis R.W."/>
            <person name="Fraser C.M."/>
            <person name="Hyman R.W."/>
        </authorList>
    </citation>
    <scope>NUCLEOTIDE SEQUENCE [LARGE SCALE GENOMIC DNA]</scope>
    <source>
        <strain evidence="2">JEC21 / ATCC MYA-565</strain>
    </source>
</reference>
<dbReference type="Pfam" id="PF03645">
    <property type="entry name" value="Tctex-1"/>
    <property type="match status" value="1"/>
</dbReference>
<dbReference type="Proteomes" id="UP000002149">
    <property type="component" value="Chromosome 2"/>
</dbReference>
<dbReference type="CDD" id="cd21449">
    <property type="entry name" value="DLC-like_SF"/>
    <property type="match status" value="1"/>
</dbReference>
<dbReference type="GO" id="GO:0005868">
    <property type="term" value="C:cytoplasmic dynein complex"/>
    <property type="evidence" value="ECO:0000318"/>
    <property type="project" value="GO_Central"/>
</dbReference>
<sequence>MPAPTTHASSASSSTSTPVFPADQLRACIRQLLATTLRDVAYDHADPGRMKELSRGLAEKIKSQMLTLHPRGFKYIITSTLTENNNQAGRGDLVCHWEATDVAVQEMFSNIRSYSSYSLWLYVSRQGSRIKDKCQSRSRICGQSASLDQGCAKRFA</sequence>
<dbReference type="GO" id="GO:0005737">
    <property type="term" value="C:cytoplasm"/>
    <property type="evidence" value="ECO:0000318"/>
    <property type="project" value="GO_Central"/>
</dbReference>
<keyword evidence="2" id="KW-1185">Reference proteome</keyword>
<evidence type="ECO:0000313" key="2">
    <source>
        <dbReference type="Proteomes" id="UP000002149"/>
    </source>
</evidence>
<dbReference type="EMBL" id="AE017342">
    <property type="protein sequence ID" value="ALO60430.1"/>
    <property type="molecule type" value="Genomic_DNA"/>
</dbReference>
<organism evidence="1 2">
    <name type="scientific">Cryptococcus deneoformans (strain JEC21 / ATCC MYA-565)</name>
    <name type="common">Cryptococcus neoformans var. neoformans serotype D</name>
    <dbReference type="NCBI Taxonomy" id="214684"/>
    <lineage>
        <taxon>Eukaryota</taxon>
        <taxon>Fungi</taxon>
        <taxon>Dikarya</taxon>
        <taxon>Basidiomycota</taxon>
        <taxon>Agaricomycotina</taxon>
        <taxon>Tremellomycetes</taxon>
        <taxon>Tremellales</taxon>
        <taxon>Cryptococcaceae</taxon>
        <taxon>Cryptococcus</taxon>
        <taxon>Cryptococcus neoformans species complex</taxon>
    </lineage>
</organism>
<dbReference type="InterPro" id="IPR005334">
    <property type="entry name" value="Tctex-1-like"/>
</dbReference>
<dbReference type="PANTHER" id="PTHR21255">
    <property type="entry name" value="T-COMPLEX-ASSOCIATED-TESTIS-EXPRESSED 1/ DYNEIN LIGHT CHAIN"/>
    <property type="match status" value="1"/>
</dbReference>
<dbReference type="PANTHER" id="PTHR21255:SF7">
    <property type="entry name" value="DYNEIN LIGHT CHAIN TCTEX-TYPE PROTEIN 2B"/>
    <property type="match status" value="1"/>
</dbReference>
<dbReference type="OrthoDB" id="10260741at2759"/>
<proteinExistence type="predicted"/>